<feature type="transmembrane region" description="Helical" evidence="8">
    <location>
        <begin position="316"/>
        <end position="338"/>
    </location>
</feature>
<gene>
    <name evidence="9" type="primary">ygfU</name>
    <name evidence="9" type="ORF">SAMEA3538468_05716</name>
</gene>
<dbReference type="NCBIfam" id="TIGR03173">
    <property type="entry name" value="pbuX"/>
    <property type="match status" value="1"/>
</dbReference>
<dbReference type="InterPro" id="IPR006042">
    <property type="entry name" value="Xan_ur_permease"/>
</dbReference>
<evidence type="ECO:0000256" key="5">
    <source>
        <dbReference type="ARBA" id="ARBA00022692"/>
    </source>
</evidence>
<evidence type="ECO:0000313" key="9">
    <source>
        <dbReference type="EMBL" id="VVK33459.1"/>
    </source>
</evidence>
<dbReference type="InterPro" id="IPR006043">
    <property type="entry name" value="NCS2"/>
</dbReference>
<protein>
    <submittedName>
        <fullName evidence="9">Purine permease ygfU</fullName>
    </submittedName>
</protein>
<comment type="similarity">
    <text evidence="2">Belongs to the nucleobase:cation symporter-2 (NCS2) (TC 2.A.40) family.</text>
</comment>
<evidence type="ECO:0000256" key="1">
    <source>
        <dbReference type="ARBA" id="ARBA00004651"/>
    </source>
</evidence>
<proteinExistence type="inferred from homology"/>
<dbReference type="NCBIfam" id="TIGR00801">
    <property type="entry name" value="ncs2"/>
    <property type="match status" value="1"/>
</dbReference>
<comment type="caution">
    <text evidence="9">The sequence shown here is derived from an EMBL/GenBank/DDBJ whole genome shotgun (WGS) entry which is preliminary data.</text>
</comment>
<dbReference type="Proteomes" id="UP000259400">
    <property type="component" value="Unassembled WGS sequence"/>
</dbReference>
<feature type="transmembrane region" description="Helical" evidence="8">
    <location>
        <begin position="374"/>
        <end position="392"/>
    </location>
</feature>
<feature type="transmembrane region" description="Helical" evidence="8">
    <location>
        <begin position="344"/>
        <end position="362"/>
    </location>
</feature>
<organism evidence="9 10">
    <name type="scientific">Klebsiella quasivariicola</name>
    <dbReference type="NCBI Taxonomy" id="2026240"/>
    <lineage>
        <taxon>Bacteria</taxon>
        <taxon>Pseudomonadati</taxon>
        <taxon>Pseudomonadota</taxon>
        <taxon>Gammaproteobacteria</taxon>
        <taxon>Enterobacterales</taxon>
        <taxon>Enterobacteriaceae</taxon>
        <taxon>Klebsiella/Raoultella group</taxon>
        <taxon>Klebsiella</taxon>
        <taxon>Klebsiella pneumoniae complex</taxon>
    </lineage>
</organism>
<reference evidence="9 10" key="1">
    <citation type="submission" date="2019-09" db="EMBL/GenBank/DDBJ databases">
        <authorList>
            <consortium name="Pathogen Informatics"/>
        </authorList>
    </citation>
    <scope>NUCLEOTIDE SEQUENCE [LARGE SCALE GENOMIC DNA]</scope>
    <source>
        <strain evidence="9 10">EuSCAPE_IL010</strain>
    </source>
</reference>
<evidence type="ECO:0000256" key="2">
    <source>
        <dbReference type="ARBA" id="ARBA00008821"/>
    </source>
</evidence>
<keyword evidence="6 8" id="KW-1133">Transmembrane helix</keyword>
<feature type="transmembrane region" description="Helical" evidence="8">
    <location>
        <begin position="48"/>
        <end position="65"/>
    </location>
</feature>
<feature type="transmembrane region" description="Helical" evidence="8">
    <location>
        <begin position="135"/>
        <end position="155"/>
    </location>
</feature>
<comment type="subcellular location">
    <subcellularLocation>
        <location evidence="1">Cell membrane</location>
        <topology evidence="1">Multi-pass membrane protein</topology>
    </subcellularLocation>
</comment>
<evidence type="ECO:0000256" key="7">
    <source>
        <dbReference type="ARBA" id="ARBA00023136"/>
    </source>
</evidence>
<dbReference type="PANTHER" id="PTHR42810:SF4">
    <property type="entry name" value="URIC ACID TRANSPORTER UACT"/>
    <property type="match status" value="1"/>
</dbReference>
<dbReference type="PROSITE" id="PS01116">
    <property type="entry name" value="XANTH_URACIL_PERMASE"/>
    <property type="match status" value="1"/>
</dbReference>
<keyword evidence="10" id="KW-1185">Reference proteome</keyword>
<keyword evidence="3" id="KW-0813">Transport</keyword>
<dbReference type="EMBL" id="UJYZ02000079">
    <property type="protein sequence ID" value="VVK33459.1"/>
    <property type="molecule type" value="Genomic_DNA"/>
</dbReference>
<keyword evidence="5 8" id="KW-0812">Transmembrane</keyword>
<name>A0ABY6X641_9ENTR</name>
<keyword evidence="7 8" id="KW-0472">Membrane</keyword>
<evidence type="ECO:0000256" key="8">
    <source>
        <dbReference type="SAM" id="Phobius"/>
    </source>
</evidence>
<dbReference type="Pfam" id="PF00860">
    <property type="entry name" value="Xan_ur_permease"/>
    <property type="match status" value="1"/>
</dbReference>
<feature type="transmembrane region" description="Helical" evidence="8">
    <location>
        <begin position="77"/>
        <end position="96"/>
    </location>
</feature>
<feature type="transmembrane region" description="Helical" evidence="8">
    <location>
        <begin position="167"/>
        <end position="186"/>
    </location>
</feature>
<dbReference type="RefSeq" id="WP_223862162.1">
    <property type="nucleotide sequence ID" value="NZ_UJYZ02000079.1"/>
</dbReference>
<accession>A0ABY6X641</accession>
<dbReference type="InterPro" id="IPR017588">
    <property type="entry name" value="UacT-like"/>
</dbReference>
<feature type="transmembrane region" description="Helical" evidence="8">
    <location>
        <begin position="238"/>
        <end position="262"/>
    </location>
</feature>
<evidence type="ECO:0000256" key="4">
    <source>
        <dbReference type="ARBA" id="ARBA00022475"/>
    </source>
</evidence>
<sequence>MNKALPSRGLRFLPTFLLACQHVMVMYAGAVAIPLVLGAALGLSKSDIAFLINADLFACGIVTIIQSLGIGPVGIRMPVMMGVTFTAIGPMIAIGSDPNAGLSSIFGATIAAGLFGLAIAPIVGKLLRFFPPVVTGTEIVAVGLSLMSVAAAWSAGGFGNPEFGRPLYLAIACSVLVCILLVVRYAKGFISNISVLLGLIFGFALSASAGLVSLEGVGEAPVFGFIMPFHFGVPTFDLWPIVAMCIVMLVTFIESTGMFIALGEVVDQTVDENKLTRGFRADALGTTVGGVFNTFPYTSYAQNIGLVGITGVRSPWVCVFAGGILIVLGLFPKIAYLVASIPPFVLGGAGIVMFGMVTANGMKSLSRVDLKKASNLYIIAISLGIGMLPVVSPKEGANKQVISSQADSLIKISRIWADFFPANNRISLFRLFFPPFLALFPVFTEISPTDVSFGPPETGWPG</sequence>
<keyword evidence="4" id="KW-1003">Cell membrane</keyword>
<evidence type="ECO:0000313" key="10">
    <source>
        <dbReference type="Proteomes" id="UP000259400"/>
    </source>
</evidence>
<feature type="transmembrane region" description="Helical" evidence="8">
    <location>
        <begin position="102"/>
        <end position="123"/>
    </location>
</feature>
<feature type="transmembrane region" description="Helical" evidence="8">
    <location>
        <begin position="193"/>
        <end position="218"/>
    </location>
</feature>
<dbReference type="PANTHER" id="PTHR42810">
    <property type="entry name" value="PURINE PERMEASE C1399.01C-RELATED"/>
    <property type="match status" value="1"/>
</dbReference>
<dbReference type="NCBIfam" id="NF037981">
    <property type="entry name" value="NCS2_1"/>
    <property type="match status" value="1"/>
</dbReference>
<evidence type="ECO:0000256" key="6">
    <source>
        <dbReference type="ARBA" id="ARBA00022989"/>
    </source>
</evidence>
<evidence type="ECO:0000256" key="3">
    <source>
        <dbReference type="ARBA" id="ARBA00022448"/>
    </source>
</evidence>